<dbReference type="InterPro" id="IPR001680">
    <property type="entry name" value="WD40_rpt"/>
</dbReference>
<feature type="repeat" description="WD" evidence="6">
    <location>
        <begin position="161"/>
        <end position="212"/>
    </location>
</feature>
<dbReference type="PANTHER" id="PTHR22842:SF3">
    <property type="entry name" value="WD REPEAT DOMAIN-CONTAINING PROTEIN 83"/>
    <property type="match status" value="1"/>
</dbReference>
<feature type="repeat" description="WD" evidence="6">
    <location>
        <begin position="138"/>
        <end position="160"/>
    </location>
</feature>
<dbReference type="GO" id="GO:0071013">
    <property type="term" value="C:catalytic step 2 spliceosome"/>
    <property type="evidence" value="ECO:0007669"/>
    <property type="project" value="TreeGrafter"/>
</dbReference>
<evidence type="ECO:0000256" key="3">
    <source>
        <dbReference type="ARBA" id="ARBA00022574"/>
    </source>
</evidence>
<keyword evidence="8" id="KW-1185">Reference proteome</keyword>
<evidence type="ECO:0000256" key="5">
    <source>
        <dbReference type="ARBA" id="ARBA00038145"/>
    </source>
</evidence>
<dbReference type="InterPro" id="IPR036322">
    <property type="entry name" value="WD40_repeat_dom_sf"/>
</dbReference>
<evidence type="ECO:0000256" key="4">
    <source>
        <dbReference type="ARBA" id="ARBA00022737"/>
    </source>
</evidence>
<comment type="caution">
    <text evidence="7">The sequence shown here is derived from an EMBL/GenBank/DDBJ whole genome shotgun (WGS) entry which is preliminary data.</text>
</comment>
<comment type="subcellular location">
    <subcellularLocation>
        <location evidence="1">Cytoplasm</location>
    </subcellularLocation>
</comment>
<proteinExistence type="inferred from homology"/>
<dbReference type="AlphaFoldDB" id="X6LXP9"/>
<dbReference type="EMBL" id="ASPP01027430">
    <property type="protein sequence ID" value="ETO06151.1"/>
    <property type="molecule type" value="Genomic_DNA"/>
</dbReference>
<dbReference type="GO" id="GO:0000398">
    <property type="term" value="P:mRNA splicing, via spliceosome"/>
    <property type="evidence" value="ECO:0007669"/>
    <property type="project" value="TreeGrafter"/>
</dbReference>
<dbReference type="InterPro" id="IPR019775">
    <property type="entry name" value="WD40_repeat_CS"/>
</dbReference>
<dbReference type="PROSITE" id="PS50082">
    <property type="entry name" value="WD_REPEATS_2"/>
    <property type="match status" value="2"/>
</dbReference>
<reference evidence="7 8" key="1">
    <citation type="journal article" date="2013" name="Curr. Biol.">
        <title>The Genome of the Foraminiferan Reticulomyxa filosa.</title>
        <authorList>
            <person name="Glockner G."/>
            <person name="Hulsmann N."/>
            <person name="Schleicher M."/>
            <person name="Noegel A.A."/>
            <person name="Eichinger L."/>
            <person name="Gallinger C."/>
            <person name="Pawlowski J."/>
            <person name="Sierra R."/>
            <person name="Euteneuer U."/>
            <person name="Pillet L."/>
            <person name="Moustafa A."/>
            <person name="Platzer M."/>
            <person name="Groth M."/>
            <person name="Szafranski K."/>
            <person name="Schliwa M."/>
        </authorList>
    </citation>
    <scope>NUCLEOTIDE SEQUENCE [LARGE SCALE GENOMIC DNA]</scope>
</reference>
<name>X6LXP9_RETFI</name>
<sequence length="278" mass="31951">MFIDSFRFVKLRHLTTSFQTKSMYFAIFFSNGCAPDANITLITQLNVFYGHTDVVVELNFHHLIMVDIYVLDHVTKQFVYGILKHPNNYISIGMSPMQSNNDNNGNKSNSIGVIGGNGYTIWAVCSVKYGSNELLNTILSGSEDTSVRLWDIRSGKQIQIFNGHTDIIDAVEYSPFVINNIDICGNSNVICSGSQDNTICFWDIRSNKNELYMIKEKENEDDRITRLKFLPLKKKKRKIKMKKMSIMILNCVMVHTKVQFIFGDNIHFLTRNVQLKRH</sequence>
<dbReference type="Gene3D" id="2.130.10.10">
    <property type="entry name" value="YVTN repeat-like/Quinoprotein amine dehydrogenase"/>
    <property type="match status" value="1"/>
</dbReference>
<evidence type="ECO:0000256" key="6">
    <source>
        <dbReference type="PROSITE-ProRule" id="PRU00221"/>
    </source>
</evidence>
<dbReference type="SUPFAM" id="SSF50978">
    <property type="entry name" value="WD40 repeat-like"/>
    <property type="match status" value="1"/>
</dbReference>
<dbReference type="Proteomes" id="UP000023152">
    <property type="component" value="Unassembled WGS sequence"/>
</dbReference>
<keyword evidence="4" id="KW-0677">Repeat</keyword>
<gene>
    <name evidence="7" type="ORF">RFI_31245</name>
</gene>
<keyword evidence="2" id="KW-0963">Cytoplasm</keyword>
<organism evidence="7 8">
    <name type="scientific">Reticulomyxa filosa</name>
    <dbReference type="NCBI Taxonomy" id="46433"/>
    <lineage>
        <taxon>Eukaryota</taxon>
        <taxon>Sar</taxon>
        <taxon>Rhizaria</taxon>
        <taxon>Retaria</taxon>
        <taxon>Foraminifera</taxon>
        <taxon>Monothalamids</taxon>
        <taxon>Reticulomyxidae</taxon>
        <taxon>Reticulomyxa</taxon>
    </lineage>
</organism>
<evidence type="ECO:0000313" key="8">
    <source>
        <dbReference type="Proteomes" id="UP000023152"/>
    </source>
</evidence>
<dbReference type="PANTHER" id="PTHR22842">
    <property type="entry name" value="WD40 REPEAT PROTEIN"/>
    <property type="match status" value="1"/>
</dbReference>
<keyword evidence="3 6" id="KW-0853">WD repeat</keyword>
<dbReference type="GO" id="GO:0005737">
    <property type="term" value="C:cytoplasm"/>
    <property type="evidence" value="ECO:0007669"/>
    <property type="project" value="UniProtKB-SubCell"/>
</dbReference>
<dbReference type="SMART" id="SM00320">
    <property type="entry name" value="WD40"/>
    <property type="match status" value="2"/>
</dbReference>
<comment type="similarity">
    <text evidence="5">Belongs to the WD repeat MORG1 family.</text>
</comment>
<dbReference type="InterPro" id="IPR051980">
    <property type="entry name" value="WD_repeat_MORG1"/>
</dbReference>
<dbReference type="PROSITE" id="PS00678">
    <property type="entry name" value="WD_REPEATS_1"/>
    <property type="match status" value="2"/>
</dbReference>
<dbReference type="InterPro" id="IPR015943">
    <property type="entry name" value="WD40/YVTN_repeat-like_dom_sf"/>
</dbReference>
<evidence type="ECO:0000313" key="7">
    <source>
        <dbReference type="EMBL" id="ETO06151.1"/>
    </source>
</evidence>
<evidence type="ECO:0000256" key="2">
    <source>
        <dbReference type="ARBA" id="ARBA00022490"/>
    </source>
</evidence>
<accession>X6LXP9</accession>
<evidence type="ECO:0000256" key="1">
    <source>
        <dbReference type="ARBA" id="ARBA00004496"/>
    </source>
</evidence>
<dbReference type="Pfam" id="PF00400">
    <property type="entry name" value="WD40"/>
    <property type="match status" value="2"/>
</dbReference>
<protein>
    <submittedName>
        <fullName evidence="7">WD repeat-containing protein</fullName>
    </submittedName>
</protein>